<name>A0A6A6VT13_9PEZI</name>
<dbReference type="RefSeq" id="XP_033595181.1">
    <property type="nucleotide sequence ID" value="XM_033740319.1"/>
</dbReference>
<feature type="chain" id="PRO_5025555196" description="Secreted protein" evidence="1">
    <location>
        <begin position="21"/>
        <end position="84"/>
    </location>
</feature>
<dbReference type="EMBL" id="ML996597">
    <property type="protein sequence ID" value="KAF2752730.1"/>
    <property type="molecule type" value="Genomic_DNA"/>
</dbReference>
<dbReference type="AlphaFoldDB" id="A0A6A6VT13"/>
<keyword evidence="3" id="KW-1185">Reference proteome</keyword>
<feature type="signal peptide" evidence="1">
    <location>
        <begin position="1"/>
        <end position="20"/>
    </location>
</feature>
<evidence type="ECO:0000313" key="3">
    <source>
        <dbReference type="Proteomes" id="UP000799437"/>
    </source>
</evidence>
<proteinExistence type="predicted"/>
<dbReference type="Proteomes" id="UP000799437">
    <property type="component" value="Unassembled WGS sequence"/>
</dbReference>
<protein>
    <recommendedName>
        <fullName evidence="4">Secreted protein</fullName>
    </recommendedName>
</protein>
<gene>
    <name evidence="2" type="ORF">EJ05DRAFT_267273</name>
</gene>
<evidence type="ECO:0000313" key="2">
    <source>
        <dbReference type="EMBL" id="KAF2752730.1"/>
    </source>
</evidence>
<reference evidence="2" key="1">
    <citation type="journal article" date="2020" name="Stud. Mycol.">
        <title>101 Dothideomycetes genomes: a test case for predicting lifestyles and emergence of pathogens.</title>
        <authorList>
            <person name="Haridas S."/>
            <person name="Albert R."/>
            <person name="Binder M."/>
            <person name="Bloem J."/>
            <person name="Labutti K."/>
            <person name="Salamov A."/>
            <person name="Andreopoulos B."/>
            <person name="Baker S."/>
            <person name="Barry K."/>
            <person name="Bills G."/>
            <person name="Bluhm B."/>
            <person name="Cannon C."/>
            <person name="Castanera R."/>
            <person name="Culley D."/>
            <person name="Daum C."/>
            <person name="Ezra D."/>
            <person name="Gonzalez J."/>
            <person name="Henrissat B."/>
            <person name="Kuo A."/>
            <person name="Liang C."/>
            <person name="Lipzen A."/>
            <person name="Lutzoni F."/>
            <person name="Magnuson J."/>
            <person name="Mondo S."/>
            <person name="Nolan M."/>
            <person name="Ohm R."/>
            <person name="Pangilinan J."/>
            <person name="Park H.-J."/>
            <person name="Ramirez L."/>
            <person name="Alfaro M."/>
            <person name="Sun H."/>
            <person name="Tritt A."/>
            <person name="Yoshinaga Y."/>
            <person name="Zwiers L.-H."/>
            <person name="Turgeon B."/>
            <person name="Goodwin S."/>
            <person name="Spatafora J."/>
            <person name="Crous P."/>
            <person name="Grigoriev I."/>
        </authorList>
    </citation>
    <scope>NUCLEOTIDE SEQUENCE</scope>
    <source>
        <strain evidence="2">CBS 121739</strain>
    </source>
</reference>
<organism evidence="2 3">
    <name type="scientific">Pseudovirgaria hyperparasitica</name>
    <dbReference type="NCBI Taxonomy" id="470096"/>
    <lineage>
        <taxon>Eukaryota</taxon>
        <taxon>Fungi</taxon>
        <taxon>Dikarya</taxon>
        <taxon>Ascomycota</taxon>
        <taxon>Pezizomycotina</taxon>
        <taxon>Dothideomycetes</taxon>
        <taxon>Dothideomycetes incertae sedis</taxon>
        <taxon>Acrospermales</taxon>
        <taxon>Acrospermaceae</taxon>
        <taxon>Pseudovirgaria</taxon>
    </lineage>
</organism>
<evidence type="ECO:0000256" key="1">
    <source>
        <dbReference type="SAM" id="SignalP"/>
    </source>
</evidence>
<evidence type="ECO:0008006" key="4">
    <source>
        <dbReference type="Google" id="ProtNLM"/>
    </source>
</evidence>
<accession>A0A6A6VT13</accession>
<dbReference type="GeneID" id="54481373"/>
<sequence length="84" mass="9641">MGVYLGVTLVLPLIASSISARSTTTESLGILPVARNQVSGQMHYLWRRIGKRRVTLLCLIGSLLFRWSREVVYRYKQHTCDTFR</sequence>
<keyword evidence="1" id="KW-0732">Signal</keyword>